<reference evidence="1" key="1">
    <citation type="submission" date="2020-06" db="EMBL/GenBank/DDBJ databases">
        <authorList>
            <person name="Li T."/>
            <person name="Hu X."/>
            <person name="Zhang T."/>
            <person name="Song X."/>
            <person name="Zhang H."/>
            <person name="Dai N."/>
            <person name="Sheng W."/>
            <person name="Hou X."/>
            <person name="Wei L."/>
        </authorList>
    </citation>
    <scope>NUCLEOTIDE SEQUENCE</scope>
    <source>
        <strain evidence="1">G02</strain>
        <tissue evidence="1">Leaf</tissue>
    </source>
</reference>
<organism evidence="1">
    <name type="scientific">Sesamum radiatum</name>
    <name type="common">Black benniseed</name>
    <dbReference type="NCBI Taxonomy" id="300843"/>
    <lineage>
        <taxon>Eukaryota</taxon>
        <taxon>Viridiplantae</taxon>
        <taxon>Streptophyta</taxon>
        <taxon>Embryophyta</taxon>
        <taxon>Tracheophyta</taxon>
        <taxon>Spermatophyta</taxon>
        <taxon>Magnoliopsida</taxon>
        <taxon>eudicotyledons</taxon>
        <taxon>Gunneridae</taxon>
        <taxon>Pentapetalae</taxon>
        <taxon>asterids</taxon>
        <taxon>lamiids</taxon>
        <taxon>Lamiales</taxon>
        <taxon>Pedaliaceae</taxon>
        <taxon>Sesamum</taxon>
    </lineage>
</organism>
<reference evidence="1" key="2">
    <citation type="journal article" date="2024" name="Plant">
        <title>Genomic evolution and insights into agronomic trait innovations of Sesamum species.</title>
        <authorList>
            <person name="Miao H."/>
            <person name="Wang L."/>
            <person name="Qu L."/>
            <person name="Liu H."/>
            <person name="Sun Y."/>
            <person name="Le M."/>
            <person name="Wang Q."/>
            <person name="Wei S."/>
            <person name="Zheng Y."/>
            <person name="Lin W."/>
            <person name="Duan Y."/>
            <person name="Cao H."/>
            <person name="Xiong S."/>
            <person name="Wang X."/>
            <person name="Wei L."/>
            <person name="Li C."/>
            <person name="Ma Q."/>
            <person name="Ju M."/>
            <person name="Zhao R."/>
            <person name="Li G."/>
            <person name="Mu C."/>
            <person name="Tian Q."/>
            <person name="Mei H."/>
            <person name="Zhang T."/>
            <person name="Gao T."/>
            <person name="Zhang H."/>
        </authorList>
    </citation>
    <scope>NUCLEOTIDE SEQUENCE</scope>
    <source>
        <strain evidence="1">G02</strain>
    </source>
</reference>
<name>A0AAW2VR30_SESRA</name>
<dbReference type="EMBL" id="JACGWJ010000003">
    <property type="protein sequence ID" value="KAL0430547.1"/>
    <property type="molecule type" value="Genomic_DNA"/>
</dbReference>
<sequence length="49" mass="5353">MEWSGVVASGGRRCGWLRFDASTYLIWLPRQGTGRGLPLPVLPGRGDLP</sequence>
<evidence type="ECO:0000313" key="1">
    <source>
        <dbReference type="EMBL" id="KAL0430547.1"/>
    </source>
</evidence>
<gene>
    <name evidence="1" type="ORF">Sradi_0680700</name>
</gene>
<protein>
    <submittedName>
        <fullName evidence="1">Uncharacterized protein</fullName>
    </submittedName>
</protein>
<proteinExistence type="predicted"/>
<accession>A0AAW2VR30</accession>
<dbReference type="AlphaFoldDB" id="A0AAW2VR30"/>
<comment type="caution">
    <text evidence="1">The sequence shown here is derived from an EMBL/GenBank/DDBJ whole genome shotgun (WGS) entry which is preliminary data.</text>
</comment>